<name>A0A8E2JXT0_9PEZI</name>
<feature type="region of interest" description="Disordered" evidence="1">
    <location>
        <begin position="1"/>
        <end position="83"/>
    </location>
</feature>
<dbReference type="Proteomes" id="UP000250140">
    <property type="component" value="Unassembled WGS sequence"/>
</dbReference>
<accession>A0A8E2JXT0</accession>
<reference evidence="2 3" key="1">
    <citation type="journal article" date="2016" name="Nat. Commun.">
        <title>Ectomycorrhizal ecology is imprinted in the genome of the dominant symbiotic fungus Cenococcum geophilum.</title>
        <authorList>
            <consortium name="DOE Joint Genome Institute"/>
            <person name="Peter M."/>
            <person name="Kohler A."/>
            <person name="Ohm R.A."/>
            <person name="Kuo A."/>
            <person name="Krutzmann J."/>
            <person name="Morin E."/>
            <person name="Arend M."/>
            <person name="Barry K.W."/>
            <person name="Binder M."/>
            <person name="Choi C."/>
            <person name="Clum A."/>
            <person name="Copeland A."/>
            <person name="Grisel N."/>
            <person name="Haridas S."/>
            <person name="Kipfer T."/>
            <person name="LaButti K."/>
            <person name="Lindquist E."/>
            <person name="Lipzen A."/>
            <person name="Maire R."/>
            <person name="Meier B."/>
            <person name="Mihaltcheva S."/>
            <person name="Molinier V."/>
            <person name="Murat C."/>
            <person name="Poggeler S."/>
            <person name="Quandt C.A."/>
            <person name="Sperisen C."/>
            <person name="Tritt A."/>
            <person name="Tisserant E."/>
            <person name="Crous P.W."/>
            <person name="Henrissat B."/>
            <person name="Nehls U."/>
            <person name="Egli S."/>
            <person name="Spatafora J.W."/>
            <person name="Grigoriev I.V."/>
            <person name="Martin F.M."/>
        </authorList>
    </citation>
    <scope>NUCLEOTIDE SEQUENCE [LARGE SCALE GENOMIC DNA]</scope>
    <source>
        <strain evidence="2 3">CBS 207.34</strain>
    </source>
</reference>
<evidence type="ECO:0000313" key="2">
    <source>
        <dbReference type="EMBL" id="OCL13619.1"/>
    </source>
</evidence>
<organism evidence="2 3">
    <name type="scientific">Glonium stellatum</name>
    <dbReference type="NCBI Taxonomy" id="574774"/>
    <lineage>
        <taxon>Eukaryota</taxon>
        <taxon>Fungi</taxon>
        <taxon>Dikarya</taxon>
        <taxon>Ascomycota</taxon>
        <taxon>Pezizomycotina</taxon>
        <taxon>Dothideomycetes</taxon>
        <taxon>Pleosporomycetidae</taxon>
        <taxon>Gloniales</taxon>
        <taxon>Gloniaceae</taxon>
        <taxon>Glonium</taxon>
    </lineage>
</organism>
<dbReference type="AlphaFoldDB" id="A0A8E2JXT0"/>
<protein>
    <submittedName>
        <fullName evidence="2">Uncharacterized protein</fullName>
    </submittedName>
</protein>
<feature type="compositionally biased region" description="Pro residues" evidence="1">
    <location>
        <begin position="53"/>
        <end position="70"/>
    </location>
</feature>
<sequence length="128" mass="13770">MSADVHSATASPSDLPEDHAPVQTPSPASSASLNTQPRSSNSRGESAYAPLFISPPNPHLPPPCFPPSSLPWPAQTTASRTTRSGFSFGRPCPFSFCYTEVVCLNPSLPSSRRLCHCQFGKPHKCTFR</sequence>
<feature type="compositionally biased region" description="Polar residues" evidence="1">
    <location>
        <begin position="74"/>
        <end position="83"/>
    </location>
</feature>
<gene>
    <name evidence="2" type="ORF">AOQ84DRAFT_97517</name>
</gene>
<evidence type="ECO:0000313" key="3">
    <source>
        <dbReference type="Proteomes" id="UP000250140"/>
    </source>
</evidence>
<keyword evidence="3" id="KW-1185">Reference proteome</keyword>
<proteinExistence type="predicted"/>
<evidence type="ECO:0000256" key="1">
    <source>
        <dbReference type="SAM" id="MobiDB-lite"/>
    </source>
</evidence>
<feature type="compositionally biased region" description="Polar residues" evidence="1">
    <location>
        <begin position="23"/>
        <end position="44"/>
    </location>
</feature>
<dbReference type="EMBL" id="KV748695">
    <property type="protein sequence ID" value="OCL13619.1"/>
    <property type="molecule type" value="Genomic_DNA"/>
</dbReference>